<dbReference type="EMBL" id="PUEJ01000001">
    <property type="protein sequence ID" value="PRH89457.1"/>
    <property type="molecule type" value="Genomic_DNA"/>
</dbReference>
<protein>
    <submittedName>
        <fullName evidence="1">Uncharacterized protein</fullName>
    </submittedName>
</protein>
<evidence type="ECO:0000313" key="1">
    <source>
        <dbReference type="EMBL" id="PRH89457.1"/>
    </source>
</evidence>
<dbReference type="RefSeq" id="WP_105860420.1">
    <property type="nucleotide sequence ID" value="NZ_PUEJ01000001.1"/>
</dbReference>
<evidence type="ECO:0000313" key="2">
    <source>
        <dbReference type="Proteomes" id="UP000237682"/>
    </source>
</evidence>
<keyword evidence="2" id="KW-1185">Reference proteome</keyword>
<proteinExistence type="predicted"/>
<reference evidence="1 2" key="1">
    <citation type="submission" date="2018-02" db="EMBL/GenBank/DDBJ databases">
        <title>Whole genome sequencing of endophytic bacterium.</title>
        <authorList>
            <person name="Eedara R."/>
            <person name="Podile A.R."/>
        </authorList>
    </citation>
    <scope>NUCLEOTIDE SEQUENCE [LARGE SCALE GENOMIC DNA]</scope>
    <source>
        <strain evidence="1 2">RP1T</strain>
    </source>
</reference>
<sequence length="99" mass="10432">MPINRTLADGLVFVFLASATAPLLDQPSDAEATAAMRAIPALAAKQEQTAHINSCVPAVGRPGVTCTAMVKDTPQARANQVQVYFARGPDSAWVAEIMH</sequence>
<accession>A0A2S9QJB3</accession>
<comment type="caution">
    <text evidence="1">The sequence shown here is derived from an EMBL/GenBank/DDBJ whole genome shotgun (WGS) entry which is preliminary data.</text>
</comment>
<dbReference type="Proteomes" id="UP000237682">
    <property type="component" value="Unassembled WGS sequence"/>
</dbReference>
<gene>
    <name evidence="1" type="ORF">C5L14_02455</name>
</gene>
<dbReference type="AlphaFoldDB" id="A0A2S9QJB3"/>
<name>A0A2S9QJB3_9HYPH</name>
<dbReference type="OrthoDB" id="8448044at2"/>
<organism evidence="1 2">
    <name type="scientific">Labrys okinawensis</name>
    <dbReference type="NCBI Taxonomy" id="346911"/>
    <lineage>
        <taxon>Bacteria</taxon>
        <taxon>Pseudomonadati</taxon>
        <taxon>Pseudomonadota</taxon>
        <taxon>Alphaproteobacteria</taxon>
        <taxon>Hyphomicrobiales</taxon>
        <taxon>Xanthobacteraceae</taxon>
        <taxon>Labrys</taxon>
    </lineage>
</organism>